<comment type="subcellular location">
    <subcellularLocation>
        <location evidence="1">Membrane</location>
        <topology evidence="1">Multi-pass membrane protein</topology>
    </subcellularLocation>
</comment>
<feature type="transmembrane region" description="Helical" evidence="6">
    <location>
        <begin position="76"/>
        <end position="98"/>
    </location>
</feature>
<dbReference type="GO" id="GO:0007189">
    <property type="term" value="P:adenylate cyclase-activating G protein-coupled receptor signaling pathway"/>
    <property type="evidence" value="ECO:0007669"/>
    <property type="project" value="TreeGrafter"/>
</dbReference>
<feature type="transmembrane region" description="Helical" evidence="6">
    <location>
        <begin position="292"/>
        <end position="316"/>
    </location>
</feature>
<dbReference type="Gene3D" id="1.20.1070.10">
    <property type="entry name" value="Rhodopsin 7-helix transmembrane proteins"/>
    <property type="match status" value="1"/>
</dbReference>
<evidence type="ECO:0000256" key="6">
    <source>
        <dbReference type="SAM" id="Phobius"/>
    </source>
</evidence>
<proteinExistence type="predicted"/>
<evidence type="ECO:0000256" key="4">
    <source>
        <dbReference type="ARBA" id="ARBA00023136"/>
    </source>
</evidence>
<feature type="region of interest" description="Disordered" evidence="5">
    <location>
        <begin position="390"/>
        <end position="413"/>
    </location>
</feature>
<organism evidence="7 8">
    <name type="scientific">Chaetoceros tenuissimus</name>
    <dbReference type="NCBI Taxonomy" id="426638"/>
    <lineage>
        <taxon>Eukaryota</taxon>
        <taxon>Sar</taxon>
        <taxon>Stramenopiles</taxon>
        <taxon>Ochrophyta</taxon>
        <taxon>Bacillariophyta</taxon>
        <taxon>Coscinodiscophyceae</taxon>
        <taxon>Chaetocerotophycidae</taxon>
        <taxon>Chaetocerotales</taxon>
        <taxon>Chaetocerotaceae</taxon>
        <taxon>Chaetoceros</taxon>
    </lineage>
</organism>
<accession>A0AAD3HAC5</accession>
<keyword evidence="4 6" id="KW-0472">Membrane</keyword>
<keyword evidence="3 6" id="KW-1133">Transmembrane helix</keyword>
<evidence type="ECO:0000313" key="7">
    <source>
        <dbReference type="EMBL" id="GFH55803.1"/>
    </source>
</evidence>
<dbReference type="GO" id="GO:0004930">
    <property type="term" value="F:G protein-coupled receptor activity"/>
    <property type="evidence" value="ECO:0007669"/>
    <property type="project" value="TreeGrafter"/>
</dbReference>
<keyword evidence="8" id="KW-1185">Reference proteome</keyword>
<dbReference type="SUPFAM" id="SSF81321">
    <property type="entry name" value="Family A G protein-coupled receptor-like"/>
    <property type="match status" value="1"/>
</dbReference>
<dbReference type="AlphaFoldDB" id="A0AAD3HAC5"/>
<feature type="transmembrane region" description="Helical" evidence="6">
    <location>
        <begin position="161"/>
        <end position="180"/>
    </location>
</feature>
<gene>
    <name evidence="7" type="ORF">CTEN210_12279</name>
</gene>
<evidence type="ECO:0000313" key="8">
    <source>
        <dbReference type="Proteomes" id="UP001054902"/>
    </source>
</evidence>
<evidence type="ECO:0000256" key="3">
    <source>
        <dbReference type="ARBA" id="ARBA00022989"/>
    </source>
</evidence>
<feature type="transmembrane region" description="Helical" evidence="6">
    <location>
        <begin position="221"/>
        <end position="246"/>
    </location>
</feature>
<feature type="transmembrane region" description="Helical" evidence="6">
    <location>
        <begin position="118"/>
        <end position="141"/>
    </location>
</feature>
<feature type="transmembrane region" description="Helical" evidence="6">
    <location>
        <begin position="336"/>
        <end position="356"/>
    </location>
</feature>
<protein>
    <recommendedName>
        <fullName evidence="9">G-protein coupled receptors family 1 profile domain-containing protein</fullName>
    </recommendedName>
</protein>
<evidence type="ECO:0008006" key="9">
    <source>
        <dbReference type="Google" id="ProtNLM"/>
    </source>
</evidence>
<dbReference type="PANTHER" id="PTHR23112:SF0">
    <property type="entry name" value="TRANSMEMBRANE PROTEIN 116"/>
    <property type="match status" value="1"/>
</dbReference>
<evidence type="ECO:0000256" key="5">
    <source>
        <dbReference type="SAM" id="MobiDB-lite"/>
    </source>
</evidence>
<dbReference type="EMBL" id="BLLK01000051">
    <property type="protein sequence ID" value="GFH55803.1"/>
    <property type="molecule type" value="Genomic_DNA"/>
</dbReference>
<evidence type="ECO:0000256" key="1">
    <source>
        <dbReference type="ARBA" id="ARBA00004141"/>
    </source>
</evidence>
<sequence length="482" mass="53966">MDENFNNNSTLLLQDSTKQAAFVNTNAPRVITQVVVSTLSFIASFIVAASVARRFKTQNNGDETRSGLTKNSYRRIIFGLCLADMLLSFSLAIGPLAIPKHPVFSPWGRGNDTSCSFAGMLLNAGSIMSPMYTTFLCFFYCCKTGKKKMTDPQFLAKEVLIHRYICLFTLLFVVVTQALGTTNPAPSGANCGPVLSPTGCNAHPEIFGECENPELTTGVMFVIFAIFVICLSLIIAFMACIIFHVCSRNKKYRILSGYPSTPQTNPRQQEGEVAVTLRNNILKQRAERLRILYLRTTMTQALLFVGVFIVCNAGYVYISSFGMLLGKLVIKDMSPVIYYLITILYPSTGIINILVFTRPAIKFLRQLQPEYCWFHAFYLVLQNGGEVPNDRTLRDSEESEHQEPPEQIENIPLGVEDRRLQPHELANEIFNDIDANYSSNDNLGILSNNEYGESLPSVISSLELYPRIHYNKVRVPGFRNEA</sequence>
<dbReference type="Proteomes" id="UP001054902">
    <property type="component" value="Unassembled WGS sequence"/>
</dbReference>
<feature type="compositionally biased region" description="Basic and acidic residues" evidence="5">
    <location>
        <begin position="390"/>
        <end position="404"/>
    </location>
</feature>
<reference evidence="7 8" key="1">
    <citation type="journal article" date="2021" name="Sci. Rep.">
        <title>The genome of the diatom Chaetoceros tenuissimus carries an ancient integrated fragment of an extant virus.</title>
        <authorList>
            <person name="Hongo Y."/>
            <person name="Kimura K."/>
            <person name="Takaki Y."/>
            <person name="Yoshida Y."/>
            <person name="Baba S."/>
            <person name="Kobayashi G."/>
            <person name="Nagasaki K."/>
            <person name="Hano T."/>
            <person name="Tomaru Y."/>
        </authorList>
    </citation>
    <scope>NUCLEOTIDE SEQUENCE [LARGE SCALE GENOMIC DNA]</scope>
    <source>
        <strain evidence="7 8">NIES-3715</strain>
    </source>
</reference>
<dbReference type="GO" id="GO:0005886">
    <property type="term" value="C:plasma membrane"/>
    <property type="evidence" value="ECO:0007669"/>
    <property type="project" value="TreeGrafter"/>
</dbReference>
<dbReference type="PANTHER" id="PTHR23112">
    <property type="entry name" value="G PROTEIN-COUPLED RECEPTOR 157-RELATED"/>
    <property type="match status" value="1"/>
</dbReference>
<keyword evidence="2 6" id="KW-0812">Transmembrane</keyword>
<evidence type="ECO:0000256" key="2">
    <source>
        <dbReference type="ARBA" id="ARBA00022692"/>
    </source>
</evidence>
<comment type="caution">
    <text evidence="7">The sequence shown here is derived from an EMBL/GenBank/DDBJ whole genome shotgun (WGS) entry which is preliminary data.</text>
</comment>
<feature type="transmembrane region" description="Helical" evidence="6">
    <location>
        <begin position="30"/>
        <end position="55"/>
    </location>
</feature>
<name>A0AAD3HAC5_9STRA</name>